<organism evidence="1 2">
    <name type="scientific">Tigriopus californicus</name>
    <name type="common">Marine copepod</name>
    <dbReference type="NCBI Taxonomy" id="6832"/>
    <lineage>
        <taxon>Eukaryota</taxon>
        <taxon>Metazoa</taxon>
        <taxon>Ecdysozoa</taxon>
        <taxon>Arthropoda</taxon>
        <taxon>Crustacea</taxon>
        <taxon>Multicrustacea</taxon>
        <taxon>Hexanauplia</taxon>
        <taxon>Copepoda</taxon>
        <taxon>Harpacticoida</taxon>
        <taxon>Harpacticidae</taxon>
        <taxon>Tigriopus</taxon>
    </lineage>
</organism>
<gene>
    <name evidence="1" type="ORF">TCAL_01391</name>
</gene>
<sequence length="76" mass="8854">LSSEEWSWLGREIEDKLDQLINISPPKFAVDDQLCLQSLQCHWQTLNWLQIPELTNWQEEPSAISTCGNIIKQCLK</sequence>
<protein>
    <submittedName>
        <fullName evidence="1">Uncharacterized protein</fullName>
    </submittedName>
</protein>
<comment type="caution">
    <text evidence="1">The sequence shown here is derived from an EMBL/GenBank/DDBJ whole genome shotgun (WGS) entry which is preliminary data.</text>
</comment>
<dbReference type="AlphaFoldDB" id="A0A553NUW7"/>
<dbReference type="Proteomes" id="UP000318571">
    <property type="component" value="Chromosome 1"/>
</dbReference>
<dbReference type="EMBL" id="VCGU01000010">
    <property type="protein sequence ID" value="TRY69227.1"/>
    <property type="molecule type" value="Genomic_DNA"/>
</dbReference>
<reference evidence="1 2" key="1">
    <citation type="journal article" date="2018" name="Nat. Ecol. Evol.">
        <title>Genomic signatures of mitonuclear coevolution across populations of Tigriopus californicus.</title>
        <authorList>
            <person name="Barreto F.S."/>
            <person name="Watson E.T."/>
            <person name="Lima T.G."/>
            <person name="Willett C.S."/>
            <person name="Edmands S."/>
            <person name="Li W."/>
            <person name="Burton R.S."/>
        </authorList>
    </citation>
    <scope>NUCLEOTIDE SEQUENCE [LARGE SCALE GENOMIC DNA]</scope>
    <source>
        <strain evidence="1 2">San Diego</strain>
    </source>
</reference>
<name>A0A553NUW7_TIGCA</name>
<accession>A0A553NUW7</accession>
<evidence type="ECO:0000313" key="2">
    <source>
        <dbReference type="Proteomes" id="UP000318571"/>
    </source>
</evidence>
<proteinExistence type="predicted"/>
<keyword evidence="2" id="KW-1185">Reference proteome</keyword>
<evidence type="ECO:0000313" key="1">
    <source>
        <dbReference type="EMBL" id="TRY69227.1"/>
    </source>
</evidence>
<feature type="non-terminal residue" evidence="1">
    <location>
        <position position="1"/>
    </location>
</feature>